<feature type="signal peptide" evidence="2">
    <location>
        <begin position="1"/>
        <end position="23"/>
    </location>
</feature>
<feature type="chain" id="PRO_5020196781" description="Methyltransferase" evidence="2">
    <location>
        <begin position="24"/>
        <end position="327"/>
    </location>
</feature>
<dbReference type="InterPro" id="IPR029063">
    <property type="entry name" value="SAM-dependent_MTases_sf"/>
</dbReference>
<evidence type="ECO:0000313" key="4">
    <source>
        <dbReference type="Proteomes" id="UP000305451"/>
    </source>
</evidence>
<sequence length="327" mass="35324">MTRFMMAAASSIALLAACSPQSADESETDAPMNGEAMPADEADSMSAPGQGEEMSQEDSDAIASLLAGAQLVDILAHERREGDRARDEYRNPMETMAFFGLEPGMTVAEALPGGGWYTRILLPYVSADGRYVALNYQEDVWAQMYGENWNEESQAEIRNWPETAPAALAENGPVSADAISAYMLDAIPESEDGQGDAVLFIRALHHLNRFGSEHMDVALGEVHDFLKPGGIVGVVQHRAPADETDARASGDRGYMREADVIAAFERNGFALEESSEINANPADTADYENGVWMLPPSNGGDSEGEDVPPLQSVGESDRMTLRFVKPE</sequence>
<feature type="region of interest" description="Disordered" evidence="1">
    <location>
        <begin position="18"/>
        <end position="59"/>
    </location>
</feature>
<protein>
    <recommendedName>
        <fullName evidence="5">Methyltransferase</fullName>
    </recommendedName>
</protein>
<dbReference type="AlphaFoldDB" id="A0A4S2HE10"/>
<organism evidence="3 4">
    <name type="scientific">Marinicauda pacifica</name>
    <dbReference type="NCBI Taxonomy" id="1133559"/>
    <lineage>
        <taxon>Bacteria</taxon>
        <taxon>Pseudomonadati</taxon>
        <taxon>Pseudomonadota</taxon>
        <taxon>Alphaproteobacteria</taxon>
        <taxon>Maricaulales</taxon>
        <taxon>Maricaulaceae</taxon>
        <taxon>Marinicauda</taxon>
    </lineage>
</organism>
<reference evidence="3 4" key="1">
    <citation type="journal article" date="2013" name="Int. J. Syst. Evol. Microbiol.">
        <title>Marinicauda pacifica gen. nov., sp. nov., a prosthecate alphaproteobacterium of the family Hyphomonadaceae isolated from deep seawater.</title>
        <authorList>
            <person name="Zhang X.Y."/>
            <person name="Li G.W."/>
            <person name="Wang C.S."/>
            <person name="Zhang Y.J."/>
            <person name="Xu X.W."/>
            <person name="Li H."/>
            <person name="Liu A."/>
            <person name="Liu C."/>
            <person name="Xie B.B."/>
            <person name="Qin Q.L."/>
            <person name="Xu Z."/>
            <person name="Chen X.L."/>
            <person name="Zhou B.C."/>
            <person name="Zhang Y.Z."/>
        </authorList>
    </citation>
    <scope>NUCLEOTIDE SEQUENCE [LARGE SCALE GENOMIC DNA]</scope>
    <source>
        <strain evidence="3 4">P-1 km-3</strain>
    </source>
</reference>
<name>A0A4S2HE10_9PROT</name>
<dbReference type="RefSeq" id="WP_135943491.1">
    <property type="nucleotide sequence ID" value="NZ_BMEI01000001.1"/>
</dbReference>
<evidence type="ECO:0000256" key="1">
    <source>
        <dbReference type="SAM" id="MobiDB-lite"/>
    </source>
</evidence>
<evidence type="ECO:0000256" key="2">
    <source>
        <dbReference type="SAM" id="SignalP"/>
    </source>
</evidence>
<dbReference type="PROSITE" id="PS51257">
    <property type="entry name" value="PROKAR_LIPOPROTEIN"/>
    <property type="match status" value="1"/>
</dbReference>
<dbReference type="EMBL" id="SRXV01000001">
    <property type="protein sequence ID" value="TGY94295.1"/>
    <property type="molecule type" value="Genomic_DNA"/>
</dbReference>
<evidence type="ECO:0008006" key="5">
    <source>
        <dbReference type="Google" id="ProtNLM"/>
    </source>
</evidence>
<feature type="region of interest" description="Disordered" evidence="1">
    <location>
        <begin position="279"/>
        <end position="319"/>
    </location>
</feature>
<proteinExistence type="predicted"/>
<comment type="caution">
    <text evidence="3">The sequence shown here is derived from an EMBL/GenBank/DDBJ whole genome shotgun (WGS) entry which is preliminary data.</text>
</comment>
<gene>
    <name evidence="3" type="ORF">E5162_03205</name>
</gene>
<accession>A0A4S2HE10</accession>
<dbReference type="Gene3D" id="3.40.50.150">
    <property type="entry name" value="Vaccinia Virus protein VP39"/>
    <property type="match status" value="1"/>
</dbReference>
<dbReference type="Proteomes" id="UP000305451">
    <property type="component" value="Unassembled WGS sequence"/>
</dbReference>
<dbReference type="SUPFAM" id="SSF53335">
    <property type="entry name" value="S-adenosyl-L-methionine-dependent methyltransferases"/>
    <property type="match status" value="1"/>
</dbReference>
<dbReference type="OrthoDB" id="9801692at2"/>
<keyword evidence="2" id="KW-0732">Signal</keyword>
<evidence type="ECO:0000313" key="3">
    <source>
        <dbReference type="EMBL" id="TGY94295.1"/>
    </source>
</evidence>
<keyword evidence="4" id="KW-1185">Reference proteome</keyword>